<dbReference type="InParanoid" id="A0A2N3MXM9"/>
<dbReference type="CDD" id="cd09917">
    <property type="entry name" value="F-box_SF"/>
    <property type="match status" value="1"/>
</dbReference>
<dbReference type="Proteomes" id="UP000233524">
    <property type="component" value="Unassembled WGS sequence"/>
</dbReference>
<organism evidence="2 3">
    <name type="scientific">Lomentospora prolificans</name>
    <dbReference type="NCBI Taxonomy" id="41688"/>
    <lineage>
        <taxon>Eukaryota</taxon>
        <taxon>Fungi</taxon>
        <taxon>Dikarya</taxon>
        <taxon>Ascomycota</taxon>
        <taxon>Pezizomycotina</taxon>
        <taxon>Sordariomycetes</taxon>
        <taxon>Hypocreomycetidae</taxon>
        <taxon>Microascales</taxon>
        <taxon>Microascaceae</taxon>
        <taxon>Lomentospora</taxon>
    </lineage>
</organism>
<proteinExistence type="predicted"/>
<dbReference type="PROSITE" id="PS50181">
    <property type="entry name" value="FBOX"/>
    <property type="match status" value="1"/>
</dbReference>
<feature type="domain" description="F-box" evidence="1">
    <location>
        <begin position="100"/>
        <end position="147"/>
    </location>
</feature>
<sequence>MGRWVYSALKCSYMNNGSTRDAAQHRFGSLIGEENLVCDPMGIDEVSAYLEKALQEDRFRQGATSGPERRVSKLAKMQHSFRSFRKSRSGSLGTGSKVKQDVLSKMPFEIMLKICENLTIDDIARVVSASPRLYRQMRHSNEFWEIAIASKMPWFFELQELIKDDNFIWDKDLYAIMLWALKISWGAPRMSLLGPKSLWERPHAILANRRRIWHVCDEILPRYLEDLPTGYIPPVYRSH</sequence>
<reference evidence="2 3" key="1">
    <citation type="journal article" date="2017" name="G3 (Bethesda)">
        <title>First Draft Genome Sequence of the Pathogenic Fungus Lomentospora prolificans (Formerly Scedosporium prolificans).</title>
        <authorList>
            <person name="Luo R."/>
            <person name="Zimin A."/>
            <person name="Workman R."/>
            <person name="Fan Y."/>
            <person name="Pertea G."/>
            <person name="Grossman N."/>
            <person name="Wear M.P."/>
            <person name="Jia B."/>
            <person name="Miller H."/>
            <person name="Casadevall A."/>
            <person name="Timp W."/>
            <person name="Zhang S.X."/>
            <person name="Salzberg S.L."/>
        </authorList>
    </citation>
    <scope>NUCLEOTIDE SEQUENCE [LARGE SCALE GENOMIC DNA]</scope>
    <source>
        <strain evidence="2 3">JHH-5317</strain>
    </source>
</reference>
<dbReference type="STRING" id="41688.A0A2N3MXM9"/>
<dbReference type="Gene3D" id="1.20.1280.50">
    <property type="match status" value="1"/>
</dbReference>
<evidence type="ECO:0000313" key="3">
    <source>
        <dbReference type="Proteomes" id="UP000233524"/>
    </source>
</evidence>
<evidence type="ECO:0000259" key="1">
    <source>
        <dbReference type="PROSITE" id="PS50181"/>
    </source>
</evidence>
<dbReference type="OrthoDB" id="2571985at2759"/>
<accession>A0A2N3MXM9</accession>
<dbReference type="AlphaFoldDB" id="A0A2N3MXM9"/>
<protein>
    <recommendedName>
        <fullName evidence="1">F-box domain-containing protein</fullName>
    </recommendedName>
</protein>
<comment type="caution">
    <text evidence="2">The sequence shown here is derived from an EMBL/GenBank/DDBJ whole genome shotgun (WGS) entry which is preliminary data.</text>
</comment>
<dbReference type="SUPFAM" id="SSF81383">
    <property type="entry name" value="F-box domain"/>
    <property type="match status" value="1"/>
</dbReference>
<evidence type="ECO:0000313" key="2">
    <source>
        <dbReference type="EMBL" id="PKS04933.1"/>
    </source>
</evidence>
<dbReference type="InterPro" id="IPR001810">
    <property type="entry name" value="F-box_dom"/>
</dbReference>
<name>A0A2N3MXM9_9PEZI</name>
<keyword evidence="3" id="KW-1185">Reference proteome</keyword>
<gene>
    <name evidence="2" type="ORF">jhhlp_008299</name>
</gene>
<dbReference type="EMBL" id="NLAX01001623">
    <property type="protein sequence ID" value="PKS04933.1"/>
    <property type="molecule type" value="Genomic_DNA"/>
</dbReference>
<dbReference type="VEuPathDB" id="FungiDB:jhhlp_008299"/>
<dbReference type="InterPro" id="IPR036047">
    <property type="entry name" value="F-box-like_dom_sf"/>
</dbReference>